<comment type="caution">
    <text evidence="2">The sequence shown here is derived from an EMBL/GenBank/DDBJ whole genome shotgun (WGS) entry which is preliminary data.</text>
</comment>
<evidence type="ECO:0000313" key="3">
    <source>
        <dbReference type="Proteomes" id="UP000243528"/>
    </source>
</evidence>
<protein>
    <recommendedName>
        <fullName evidence="4">Phage minor structural protein</fullName>
    </recommendedName>
</protein>
<organism evidence="2 3">
    <name type="scientific">Haloactinopolyspora alba</name>
    <dbReference type="NCBI Taxonomy" id="648780"/>
    <lineage>
        <taxon>Bacteria</taxon>
        <taxon>Bacillati</taxon>
        <taxon>Actinomycetota</taxon>
        <taxon>Actinomycetes</taxon>
        <taxon>Jiangellales</taxon>
        <taxon>Jiangellaceae</taxon>
        <taxon>Haloactinopolyspora</taxon>
    </lineage>
</organism>
<dbReference type="AlphaFoldDB" id="A0A2P8E3V1"/>
<feature type="compositionally biased region" description="Polar residues" evidence="1">
    <location>
        <begin position="1216"/>
        <end position="1226"/>
    </location>
</feature>
<evidence type="ECO:0008006" key="4">
    <source>
        <dbReference type="Google" id="ProtNLM"/>
    </source>
</evidence>
<feature type="region of interest" description="Disordered" evidence="1">
    <location>
        <begin position="1194"/>
        <end position="1226"/>
    </location>
</feature>
<name>A0A2P8E3V1_9ACTN</name>
<accession>A0A2P8E3V1</accession>
<dbReference type="OrthoDB" id="3412323at2"/>
<feature type="compositionally biased region" description="Basic and acidic residues" evidence="1">
    <location>
        <begin position="1194"/>
        <end position="1210"/>
    </location>
</feature>
<evidence type="ECO:0000313" key="2">
    <source>
        <dbReference type="EMBL" id="PSL04139.1"/>
    </source>
</evidence>
<keyword evidence="3" id="KW-1185">Reference proteome</keyword>
<proteinExistence type="predicted"/>
<gene>
    <name evidence="2" type="ORF">CLV30_106144</name>
</gene>
<dbReference type="RefSeq" id="WP_106537153.1">
    <property type="nucleotide sequence ID" value="NZ_ML142900.1"/>
</dbReference>
<sequence length="1226" mass="131858">MTFDIRLVAYEPDGARLGVLHHPTSTSTSLPLNDRPALDLSYTRGLPGSEWLESFCEVAVEWNTGADWTEPPNGRFIRLAWSADHLDEAKSLKLSMPGYSWLLRTAQVRGKSGHMDEDGRRQFVDATPGEILRTLLEEAQARGCVPGMSWDISDASDSDGEPWVERLNLSFDVGMKLDQVLSSLADQGAIDWNFWGRELHVYNADTLLARDLTTRDNPVNLRSGLDITSAPDKGDASGLIHRALLRGEDGLRVEVSNPAAVSPWGEFEVTIDQGGVSDEGTAILLAEKTLREGERERIQMTRGLIFAASRWIVLRDYRPGDWIYAPGVDGAKTRARIRSLTLSKDANGVVQGNLTLNDRFIEASVKAAQRARDIAGGASSNGGTGTKPQPPPPTDVGQDTRAANAPQGFMLNSQGYINSAGIPRGLIEAEWAAVTTATDGTNIEIVRYDLYGRPLNSEQNWFRLARVDGTHVAHSPFDVGEVWQFKVCAVAQYAGAGEFSEILQVEIADDEIPPPAPSTPVLSSRLGTVRVEWDGQTFDGAGMPRDLSHIEVHVGSDPAFTPTPASLVDTLVGERNLTVLTDLPYNTDVHVAFVAVDRSDNSSDPSGVSTIQVQPLVDTDIIGEIIDSAHIKDGTLVASEKIVGETITGGLIQALAIEAGHIAANAITADKIAAGSITAEKLRIGSVTPSQMAGAGVNRVSDPGFEDLDYWTAVGDGETAMPAAVGAWAVRTSYPRRGARSLECDPTPGSSTMYLTPELPIPASRRIYVSGWGRTAGSGGITGPDSFLRIYIQVVHDDGSTTYHSRQIGQTGATFSWENAEGTLTVPDTAVHYQAYLAVRNHSGTDGRYIVDDVIVQDAVGQDTSDRVQIDPSGLRVYSGANERIRIDSQGIAAWNGSGQQTVEISSGGSATFTGTFRTGWATPRVEIRETGLDNPAVYFYPETAGDWYTAPNILGWDNGSSTQPSPSLHLNSGVPHADARHNQFQLQQARGEFRIGNGLQGYPVAYAHGDGSWAFGINGGDNSGVNGAVVRGRSDGSWGIGRDIVFINDGAGDGHMYLGANGDINLTPNLRGRDYRVDVNGLLHATSVTSTIKNFRIPHPTKPGMDLLHASTESPVSGIEYWGSATLDERGEAVVELPNYFEALAKTDNRTALVTPHGAPVEWTAVMDGRFTVTGQAGQSFSWLVKAERHGADFDIEQETRTPDPDRDTGGGWGQDNNQPQESAT</sequence>
<reference evidence="2 3" key="1">
    <citation type="submission" date="2018-03" db="EMBL/GenBank/DDBJ databases">
        <title>Genomic Encyclopedia of Archaeal and Bacterial Type Strains, Phase II (KMG-II): from individual species to whole genera.</title>
        <authorList>
            <person name="Goeker M."/>
        </authorList>
    </citation>
    <scope>NUCLEOTIDE SEQUENCE [LARGE SCALE GENOMIC DNA]</scope>
    <source>
        <strain evidence="2 3">DSM 45211</strain>
    </source>
</reference>
<dbReference type="EMBL" id="PYGE01000006">
    <property type="protein sequence ID" value="PSL04139.1"/>
    <property type="molecule type" value="Genomic_DNA"/>
</dbReference>
<feature type="region of interest" description="Disordered" evidence="1">
    <location>
        <begin position="375"/>
        <end position="401"/>
    </location>
</feature>
<evidence type="ECO:0000256" key="1">
    <source>
        <dbReference type="SAM" id="MobiDB-lite"/>
    </source>
</evidence>
<dbReference type="Proteomes" id="UP000243528">
    <property type="component" value="Unassembled WGS sequence"/>
</dbReference>
<dbReference type="Gene3D" id="2.60.120.260">
    <property type="entry name" value="Galactose-binding domain-like"/>
    <property type="match status" value="1"/>
</dbReference>